<organism evidence="2 3">
    <name type="scientific">Nesidiocoris tenuis</name>
    <dbReference type="NCBI Taxonomy" id="355587"/>
    <lineage>
        <taxon>Eukaryota</taxon>
        <taxon>Metazoa</taxon>
        <taxon>Ecdysozoa</taxon>
        <taxon>Arthropoda</taxon>
        <taxon>Hexapoda</taxon>
        <taxon>Insecta</taxon>
        <taxon>Pterygota</taxon>
        <taxon>Neoptera</taxon>
        <taxon>Paraneoptera</taxon>
        <taxon>Hemiptera</taxon>
        <taxon>Heteroptera</taxon>
        <taxon>Panheteroptera</taxon>
        <taxon>Cimicomorpha</taxon>
        <taxon>Miridae</taxon>
        <taxon>Dicyphina</taxon>
        <taxon>Nesidiocoris</taxon>
    </lineage>
</organism>
<name>A0A6H5HUB1_9HEMI</name>
<accession>A0A6H5HUB1</accession>
<sequence length="443" mass="47762">MRVEGRTVSQGNFYCVLSRFRTLVSWPRLGNHVKMRLWTFALLVCVLLVGFSECKRGKSPKIPKTQPRRTDTHQSNWDSRKRKENEDRTFAQRESSSNANQNAPGIGWNVPPKNGAPSAPSMYPAGNTGYNAGGRPAGQPYSAANPHSGQPYPGAQNGAHYPQSGYQSPAGSPVGGSNYGMNPGQSYPQQNAGYMGQPGGGYGQNAGYQQPAYPQSGFGQPAGYGQPSVYGQPGGFGQPSYGTGMFPSQGSGYRTGSSGGGFGTGLAGGLAGGLVGGAVGSLAVNAMTGGLRHRQNEYPDPKTESPVKDDQKPVATEQPPVVPGQPLAPGQQPLGPDQQPMGYNQQPFGYQQPMGYNPQPGGTQRFGLSSLPGRRRDWYRSSQRADNKYQTVCRNPSGNTVHFQLAIPDQLEWHFKHFVVVLFVLRHLWRFCYCQTSNLIVLK</sequence>
<feature type="compositionally biased region" description="Polar residues" evidence="1">
    <location>
        <begin position="92"/>
        <end position="103"/>
    </location>
</feature>
<evidence type="ECO:0000256" key="1">
    <source>
        <dbReference type="SAM" id="MobiDB-lite"/>
    </source>
</evidence>
<protein>
    <submittedName>
        <fullName evidence="2">Uncharacterized protein</fullName>
    </submittedName>
</protein>
<dbReference type="Proteomes" id="UP000479000">
    <property type="component" value="Unassembled WGS sequence"/>
</dbReference>
<dbReference type="EMBL" id="CADCXU010035549">
    <property type="protein sequence ID" value="CAB0020686.1"/>
    <property type="molecule type" value="Genomic_DNA"/>
</dbReference>
<reference evidence="2 3" key="1">
    <citation type="submission" date="2020-02" db="EMBL/GenBank/DDBJ databases">
        <authorList>
            <person name="Ferguson B K."/>
        </authorList>
    </citation>
    <scope>NUCLEOTIDE SEQUENCE [LARGE SCALE GENOMIC DNA]</scope>
</reference>
<evidence type="ECO:0000313" key="3">
    <source>
        <dbReference type="Proteomes" id="UP000479000"/>
    </source>
</evidence>
<evidence type="ECO:0000313" key="2">
    <source>
        <dbReference type="EMBL" id="CAB0020686.1"/>
    </source>
</evidence>
<proteinExistence type="predicted"/>
<feature type="compositionally biased region" description="Polar residues" evidence="1">
    <location>
        <begin position="179"/>
        <end position="189"/>
    </location>
</feature>
<gene>
    <name evidence="2" type="ORF">NTEN_LOCUS24258</name>
</gene>
<feature type="compositionally biased region" description="Low complexity" evidence="1">
    <location>
        <begin position="324"/>
        <end position="339"/>
    </location>
</feature>
<feature type="region of interest" description="Disordered" evidence="1">
    <location>
        <begin position="291"/>
        <end position="339"/>
    </location>
</feature>
<keyword evidence="3" id="KW-1185">Reference proteome</keyword>
<feature type="region of interest" description="Disordered" evidence="1">
    <location>
        <begin position="57"/>
        <end position="236"/>
    </location>
</feature>
<dbReference type="AlphaFoldDB" id="A0A6H5HUB1"/>
<feature type="compositionally biased region" description="Basic and acidic residues" evidence="1">
    <location>
        <begin position="68"/>
        <end position="91"/>
    </location>
</feature>
<feature type="compositionally biased region" description="Basic and acidic residues" evidence="1">
    <location>
        <begin position="294"/>
        <end position="312"/>
    </location>
</feature>